<dbReference type="HOGENOM" id="CLU_2520278_0_0_9"/>
<gene>
    <name evidence="1" type="ordered locus">Clos_2347</name>
</gene>
<dbReference type="RefSeq" id="WP_012160186.1">
    <property type="nucleotide sequence ID" value="NC_009922.1"/>
</dbReference>
<dbReference type="Proteomes" id="UP000000269">
    <property type="component" value="Chromosome"/>
</dbReference>
<keyword evidence="2" id="KW-1185">Reference proteome</keyword>
<sequence length="84" mass="9997">MKEDEPALVSVSRSDEGAYTLDWTKLYPVLAEYENVVSCSEYYEIFAKMIKDMVKAYNYSREDAMLVLKDLFYKTYLQLQREEK</sequence>
<dbReference type="KEGG" id="aoe:Clos_2347"/>
<name>A8MJ97_ALKOO</name>
<organism evidence="1 2">
    <name type="scientific">Alkaliphilus oremlandii (strain OhILAs)</name>
    <name type="common">Clostridium oremlandii (strain OhILAs)</name>
    <dbReference type="NCBI Taxonomy" id="350688"/>
    <lineage>
        <taxon>Bacteria</taxon>
        <taxon>Bacillati</taxon>
        <taxon>Bacillota</taxon>
        <taxon>Clostridia</taxon>
        <taxon>Peptostreptococcales</taxon>
        <taxon>Natronincolaceae</taxon>
        <taxon>Alkaliphilus</taxon>
    </lineage>
</organism>
<protein>
    <submittedName>
        <fullName evidence="1">Uncharacterized protein</fullName>
    </submittedName>
</protein>
<proteinExistence type="predicted"/>
<dbReference type="AlphaFoldDB" id="A8MJ97"/>
<evidence type="ECO:0000313" key="1">
    <source>
        <dbReference type="EMBL" id="ABW19879.1"/>
    </source>
</evidence>
<dbReference type="OrthoDB" id="9801008at2"/>
<dbReference type="EMBL" id="CP000853">
    <property type="protein sequence ID" value="ABW19879.1"/>
    <property type="molecule type" value="Genomic_DNA"/>
</dbReference>
<reference evidence="2" key="1">
    <citation type="submission" date="2007-10" db="EMBL/GenBank/DDBJ databases">
        <title>Complete genome of Alkaliphilus oremlandii OhILAs.</title>
        <authorList>
            <person name="Copeland A."/>
            <person name="Lucas S."/>
            <person name="Lapidus A."/>
            <person name="Barry K."/>
            <person name="Detter J.C."/>
            <person name="Glavina del Rio T."/>
            <person name="Hammon N."/>
            <person name="Israni S."/>
            <person name="Dalin E."/>
            <person name="Tice H."/>
            <person name="Pitluck S."/>
            <person name="Chain P."/>
            <person name="Malfatti S."/>
            <person name="Shin M."/>
            <person name="Vergez L."/>
            <person name="Schmutz J."/>
            <person name="Larimer F."/>
            <person name="Land M."/>
            <person name="Hauser L."/>
            <person name="Kyrpides N."/>
            <person name="Mikhailova N."/>
            <person name="Stolz J.F."/>
            <person name="Dawson A."/>
            <person name="Fisher E."/>
            <person name="Crable B."/>
            <person name="Perera E."/>
            <person name="Lisak J."/>
            <person name="Ranganathan M."/>
            <person name="Basu P."/>
            <person name="Richardson P."/>
        </authorList>
    </citation>
    <scope>NUCLEOTIDE SEQUENCE [LARGE SCALE GENOMIC DNA]</scope>
    <source>
        <strain evidence="2">OhILAs</strain>
    </source>
</reference>
<accession>A8MJ97</accession>
<evidence type="ECO:0000313" key="2">
    <source>
        <dbReference type="Proteomes" id="UP000000269"/>
    </source>
</evidence>